<proteinExistence type="predicted"/>
<protein>
    <recommendedName>
        <fullName evidence="3">Zn(2)-C6 fungal-type domain-containing protein</fullName>
    </recommendedName>
</protein>
<accession>A0A9W9UL54</accession>
<dbReference type="AlphaFoldDB" id="A0A9W9UL54"/>
<evidence type="ECO:0000313" key="1">
    <source>
        <dbReference type="EMBL" id="KAJ5346496.1"/>
    </source>
</evidence>
<organism evidence="1 2">
    <name type="scientific">Penicillium brevicompactum</name>
    <dbReference type="NCBI Taxonomy" id="5074"/>
    <lineage>
        <taxon>Eukaryota</taxon>
        <taxon>Fungi</taxon>
        <taxon>Dikarya</taxon>
        <taxon>Ascomycota</taxon>
        <taxon>Pezizomycotina</taxon>
        <taxon>Eurotiomycetes</taxon>
        <taxon>Eurotiomycetidae</taxon>
        <taxon>Eurotiales</taxon>
        <taxon>Aspergillaceae</taxon>
        <taxon>Penicillium</taxon>
    </lineage>
</organism>
<evidence type="ECO:0008006" key="3">
    <source>
        <dbReference type="Google" id="ProtNLM"/>
    </source>
</evidence>
<evidence type="ECO:0000313" key="2">
    <source>
        <dbReference type="Proteomes" id="UP001148299"/>
    </source>
</evidence>
<comment type="caution">
    <text evidence="1">The sequence shown here is derived from an EMBL/GenBank/DDBJ whole genome shotgun (WGS) entry which is preliminary data.</text>
</comment>
<dbReference type="InterPro" id="IPR053175">
    <property type="entry name" value="DHMBA_Reg_Transcription_Factor"/>
</dbReference>
<dbReference type="PANTHER" id="PTHR38791">
    <property type="entry name" value="ZN(II)2CYS6 TRANSCRIPTION FACTOR (EUROFUNG)-RELATED-RELATED"/>
    <property type="match status" value="1"/>
</dbReference>
<keyword evidence="2" id="KW-1185">Reference proteome</keyword>
<sequence>CNLLQPRCSQCARAGLECRGYRSQSELLFRDQTSLTIRKARPKRISAVKFPTHECSSVRPSFDWDGVAQKVFTDNFPVLGDGCKSWMESRAEQPSSTTISLTSVGLAALALVHKDPQLMDLARRRYQSAIKSLTTAITCHAESGVEQSIVSSFILSIFEVRFQFNVMTCDKSLNYDAWPKHVLGAATFLGYLCSANGLPQSPVTEIVDICFNTILACLVSNTLVPEYLLQLPHRFEPYLGPHENDQRPLTLAMKLFDIMGTLVNVHNLGKHGTLFPSQLVSFAMHSTQALHDWVNSLPASWNYEKRRGNAYDSYENIWFAQIWNYYRLARILANRMIIDNLDIPSCSGLNTTSGDVEISCDDLNSTNACMLQSIYDTFPFMFNSECASSASLPLSASLFSMTSVLQSLSKITDKMTLLATWSIPASKELGERFTLTKNIVNQNLH</sequence>
<dbReference type="Proteomes" id="UP001148299">
    <property type="component" value="Unassembled WGS sequence"/>
</dbReference>
<name>A0A9W9UL54_PENBR</name>
<dbReference type="EMBL" id="JAPZBR010000007">
    <property type="protein sequence ID" value="KAJ5346496.1"/>
    <property type="molecule type" value="Genomic_DNA"/>
</dbReference>
<reference evidence="1" key="2">
    <citation type="journal article" date="2023" name="IMA Fungus">
        <title>Comparative genomic study of the Penicillium genus elucidates a diverse pangenome and 15 lateral gene transfer events.</title>
        <authorList>
            <person name="Petersen C."/>
            <person name="Sorensen T."/>
            <person name="Nielsen M.R."/>
            <person name="Sondergaard T.E."/>
            <person name="Sorensen J.L."/>
            <person name="Fitzpatrick D.A."/>
            <person name="Frisvad J.C."/>
            <person name="Nielsen K.L."/>
        </authorList>
    </citation>
    <scope>NUCLEOTIDE SEQUENCE</scope>
    <source>
        <strain evidence="1">IBT 35675</strain>
    </source>
</reference>
<reference evidence="1" key="1">
    <citation type="submission" date="2022-12" db="EMBL/GenBank/DDBJ databases">
        <authorList>
            <person name="Petersen C."/>
        </authorList>
    </citation>
    <scope>NUCLEOTIDE SEQUENCE</scope>
    <source>
        <strain evidence="1">IBT 35675</strain>
    </source>
</reference>
<feature type="non-terminal residue" evidence="1">
    <location>
        <position position="1"/>
    </location>
</feature>
<gene>
    <name evidence="1" type="ORF">N7541_008978</name>
</gene>